<feature type="domain" description="PLAT" evidence="2">
    <location>
        <begin position="950"/>
        <end position="1066"/>
    </location>
</feature>
<accession>A0A2J8AFV6</accession>
<feature type="domain" description="PLAT" evidence="2">
    <location>
        <begin position="823"/>
        <end position="939"/>
    </location>
</feature>
<feature type="domain" description="PLAT" evidence="2">
    <location>
        <begin position="1075"/>
        <end position="1203"/>
    </location>
</feature>
<dbReference type="OrthoDB" id="5322100at2759"/>
<keyword evidence="4" id="KW-1185">Reference proteome</keyword>
<dbReference type="CDD" id="cd01756">
    <property type="entry name" value="PLAT_repeat"/>
    <property type="match status" value="5"/>
</dbReference>
<feature type="domain" description="PLAT" evidence="2">
    <location>
        <begin position="569"/>
        <end position="689"/>
    </location>
</feature>
<feature type="domain" description="PLAT" evidence="2">
    <location>
        <begin position="1392"/>
        <end position="1524"/>
    </location>
</feature>
<dbReference type="InterPro" id="IPR001024">
    <property type="entry name" value="PLAT/LH2_dom"/>
</dbReference>
<evidence type="ECO:0000259" key="2">
    <source>
        <dbReference type="PROSITE" id="PS50095"/>
    </source>
</evidence>
<evidence type="ECO:0000256" key="1">
    <source>
        <dbReference type="PROSITE-ProRule" id="PRU00152"/>
    </source>
</evidence>
<reference evidence="3 4" key="1">
    <citation type="journal article" date="2017" name="Mol. Biol. Evol.">
        <title>The 4-celled Tetrabaena socialis nuclear genome reveals the essential components for genetic control of cell number at the origin of multicellularity in the volvocine lineage.</title>
        <authorList>
            <person name="Featherston J."/>
            <person name="Arakaki Y."/>
            <person name="Hanschen E.R."/>
            <person name="Ferris P.J."/>
            <person name="Michod R.E."/>
            <person name="Olson B.J.S.C."/>
            <person name="Nozaki H."/>
            <person name="Durand P.M."/>
        </authorList>
    </citation>
    <scope>NUCLEOTIDE SEQUENCE [LARGE SCALE GENOMIC DNA]</scope>
    <source>
        <strain evidence="3 4">NIES-571</strain>
    </source>
</reference>
<sequence length="1699" mass="187313">MRNWVIDLTCNLRQKPGFPSPMKSPRGNMTMDRSSVIGLVSGSHTYFLAAGSQEEAQVWLKVLRETWYHCFKHTLRSSNIRSQQGLHTTSRVMAENVALRESMRDLTVKAQGLDSEYWRQWLEEKARNRFLEQRHAEAGVYEVEVKTGSMKGASSDARIYMEMYSAHEEGVSTGELRLLDKDTAAKPFGRDAVDLFLIPCRNVGLPNHIKVWHDNTGRRPDWFLEWIRIRKKGGVNWTVFPCHRWFSTTLDDCRISRILFAGHATPYIQYRVVTVTSDLRGAGTDANVHLVMHGALGDGERHVLSSGADDFERGMTNEFIIEDEELGELFEVTVGHDNTGHGASWHLDHMTVTNLKTGVTYLFPCRMWFDSRIGDGALERTLPAADSLMPTTQYMFYVTTSDMRGAGTDADVFVVLHGELGDGPSTVLPSRLEDFERGQTDKFGPLDMPHVGKLRALTIGHNNKGEGPDWHLLMVDVAEVLQHEDGPAPGPLTRFVCNKWIGLGHPDPDSGAAEGVLQRTLRPGGEDPRLEMTDYRVRGGRSWFDMKEGINSLTKELFPSRRTLDIVKVPYMLKMYTGDLKNAGTDAGVSVNLQGERGETGFVPLLANYDTFERAQVDDFKVVCRTLGPLRAVRVMHDGKGAPWHMDMVVVTTANSEKYYFPYDHAAPPPPSRWLGKQNPRVEIPAMLNDPHADRRTYKVVVRTSDLPGAGTDANVYVELRGTRGATPRQFLRNKAVNPFERAQTDEFELLCGDLGALSELLIGHDNTGVGPNWHLEQVEVTDLRIKQTWYFECNKWFDSKAGDGKLERVLLASLQNPRSNRAVYKIRVKTSDRSGAGTDANVYIDLRGDMGATGKTFLKNRGRNNFERNALDDFEITHRPLGRLTELLVGHDNTGLGASWHLEYVEVHDTSTGMTWFFECNAWLSATEEDCLLERVLPPSMDNPANKKTQYKVVVVTSNRPGAGTDANVFIDIHGHDGTHTGKVLLNNKGNDFERGQTDTFTIAGRDVGPMKKIRVGHDNSGLGAAWHLNRVEVTNLKTGEHRIFPANKWFSKSDDDFQIERDLFPGDAPDLTVEYEVVVITSNLPGAGTDANVFVHMYGSEGEAGPLRLDNPKNNFEAGDTDVFVIQAPDCGDLSKIRLYHDNKGLGAAWHCDIVIPSNPPPSPSPSRQITNRARRRTWYFYCGQWLDARSGVEKLLHASDTDPRASLVTYTLTVHTSDLPGAGTDANVSCEMFGVRGNSGVRELTGKGNLFEQNLSTGQVSIFDVNKWFDKGEEDGAIERDLYPSTGPGGLDATNWRLVVVTANESGAGTDADVFVTLTGDKASFGPYTLPAAKEAFETGSTDTFSLATADLGRITQLTIGHNNKGFGAACPLHPGLPMLLSLWMPAPCDYRVEVQTGDTFGAGTGSKVAINIFGDLGSTGHVQLKYDGAAEGARGGICGDLCATQPFKRNALDVFTLRGLLDTGELRQIEIGHEDTGAGSAWFLSWVRVTNLTTGASAYFLCDSWLAKNKGDGFTKRMLNAMTSTGPTSANSGMLADGTATAHVTVSPRDHRDPFASPALARKLAGGVGQPGYKVTLHTSNVCMAGTGAGVFFELIGEYGSSGGWLVLPYGPVGVLPYGTVMVQANPQQFSRGAADTFIYPRLPFLGELLQLRVGTTGAGVFATWHLRQAEVVHLATNERFLFNCHNWIDKKMNW</sequence>
<dbReference type="Gene3D" id="2.60.60.20">
    <property type="entry name" value="PLAT/LH2 domain"/>
    <property type="match status" value="5"/>
</dbReference>
<dbReference type="InterPro" id="IPR036392">
    <property type="entry name" value="PLAT/LH2_dom_sf"/>
</dbReference>
<organism evidence="3 4">
    <name type="scientific">Tetrabaena socialis</name>
    <dbReference type="NCBI Taxonomy" id="47790"/>
    <lineage>
        <taxon>Eukaryota</taxon>
        <taxon>Viridiplantae</taxon>
        <taxon>Chlorophyta</taxon>
        <taxon>core chlorophytes</taxon>
        <taxon>Chlorophyceae</taxon>
        <taxon>CS clade</taxon>
        <taxon>Chlamydomonadales</taxon>
        <taxon>Tetrabaenaceae</taxon>
        <taxon>Tetrabaena</taxon>
    </lineage>
</organism>
<feature type="domain" description="PLAT" evidence="2">
    <location>
        <begin position="268"/>
        <end position="383"/>
    </location>
</feature>
<comment type="caution">
    <text evidence="1">Lacks conserved residue(s) required for the propagation of feature annotation.</text>
</comment>
<feature type="domain" description="PLAT" evidence="2">
    <location>
        <begin position="1575"/>
        <end position="1699"/>
    </location>
</feature>
<dbReference type="PROSITE" id="PS50095">
    <property type="entry name" value="PLAT"/>
    <property type="match status" value="10"/>
</dbReference>
<name>A0A2J8AFV6_9CHLO</name>
<evidence type="ECO:0000313" key="3">
    <source>
        <dbReference type="EMBL" id="PNH11407.1"/>
    </source>
</evidence>
<gene>
    <name evidence="3" type="ORF">TSOC_001784</name>
</gene>
<protein>
    <submittedName>
        <fullName evidence="3">Lipoxygenase y domain-containing protein 1</fullName>
    </submittedName>
</protein>
<dbReference type="SUPFAM" id="SSF49723">
    <property type="entry name" value="Lipase/lipooxygenase domain (PLAT/LH2 domain)"/>
    <property type="match status" value="12"/>
</dbReference>
<feature type="domain" description="PLAT" evidence="2">
    <location>
        <begin position="392"/>
        <end position="515"/>
    </location>
</feature>
<dbReference type="InterPro" id="IPR052970">
    <property type="entry name" value="Inner_ear_hair_cell_LOXHD"/>
</dbReference>
<evidence type="ECO:0000313" key="4">
    <source>
        <dbReference type="Proteomes" id="UP000236333"/>
    </source>
</evidence>
<feature type="domain" description="PLAT" evidence="2">
    <location>
        <begin position="696"/>
        <end position="812"/>
    </location>
</feature>
<dbReference type="EMBL" id="PGGS01000030">
    <property type="protein sequence ID" value="PNH11407.1"/>
    <property type="molecule type" value="Genomic_DNA"/>
</dbReference>
<dbReference type="PANTHER" id="PTHR45901:SF3">
    <property type="entry name" value="LIPOXYGENASE HOMOLOGY DOMAIN-CONTAINING PROTEIN 1"/>
    <property type="match status" value="1"/>
</dbReference>
<dbReference type="Gene3D" id="2.40.180.10">
    <property type="entry name" value="Catalase core domain"/>
    <property type="match status" value="7"/>
</dbReference>
<dbReference type="PANTHER" id="PTHR45901">
    <property type="entry name" value="PROTEIN CBG12474"/>
    <property type="match status" value="1"/>
</dbReference>
<dbReference type="Pfam" id="PF01477">
    <property type="entry name" value="PLAT"/>
    <property type="match status" value="10"/>
</dbReference>
<comment type="caution">
    <text evidence="3">The sequence shown here is derived from an EMBL/GenBank/DDBJ whole genome shotgun (WGS) entry which is preliminary data.</text>
</comment>
<dbReference type="SMART" id="SM00308">
    <property type="entry name" value="LH2"/>
    <property type="match status" value="6"/>
</dbReference>
<proteinExistence type="predicted"/>
<dbReference type="Proteomes" id="UP000236333">
    <property type="component" value="Unassembled WGS sequence"/>
</dbReference>
<feature type="domain" description="PLAT" evidence="2">
    <location>
        <begin position="139"/>
        <end position="260"/>
    </location>
</feature>
<feature type="non-terminal residue" evidence="3">
    <location>
        <position position="1699"/>
    </location>
</feature>